<keyword evidence="2" id="KW-0813">Transport</keyword>
<evidence type="ECO:0000259" key="8">
    <source>
        <dbReference type="PROSITE" id="PS51096"/>
    </source>
</evidence>
<dbReference type="Pfam" id="PF03610">
    <property type="entry name" value="EIIA-man"/>
    <property type="match status" value="1"/>
</dbReference>
<organism evidence="9 10">
    <name type="scientific">Anaerococcus lactolyticus S7-1-13</name>
    <dbReference type="NCBI Taxonomy" id="1284686"/>
    <lineage>
        <taxon>Bacteria</taxon>
        <taxon>Bacillati</taxon>
        <taxon>Bacillota</taxon>
        <taxon>Tissierellia</taxon>
        <taxon>Tissierellales</taxon>
        <taxon>Peptoniphilaceae</taxon>
        <taxon>Anaerococcus</taxon>
    </lineage>
</organism>
<sequence length="141" mass="15513">MKLLLVSHGNFCHGIKESYEMIAGKNDNIISISLGDDGIGVFSEKLRSKLTELIENDEVLVLSDIQGGTPYNEAYRFKLENPDKVEILTGMNLPMLIECGTSLDIGSSIEELVNIGLNVGKDSIVKCEIDDSDDDDDDLEF</sequence>
<dbReference type="Gene3D" id="3.40.50.510">
    <property type="entry name" value="Phosphotransferase system, mannose-type IIA component"/>
    <property type="match status" value="1"/>
</dbReference>
<protein>
    <submittedName>
        <fullName evidence="9">PTS mannose transporter subunit IIAB</fullName>
    </submittedName>
</protein>
<evidence type="ECO:0000256" key="4">
    <source>
        <dbReference type="ARBA" id="ARBA00022597"/>
    </source>
</evidence>
<dbReference type="Proteomes" id="UP000029579">
    <property type="component" value="Unassembled WGS sequence"/>
</dbReference>
<keyword evidence="6" id="KW-0598">Phosphotransferase system</keyword>
<gene>
    <name evidence="9" type="ORF">HMPREF1630_06060</name>
</gene>
<keyword evidence="5" id="KW-0808">Transferase</keyword>
<dbReference type="PANTHER" id="PTHR33799">
    <property type="entry name" value="PTS PERMEASE-RELATED-RELATED"/>
    <property type="match status" value="1"/>
</dbReference>
<evidence type="ECO:0000256" key="6">
    <source>
        <dbReference type="ARBA" id="ARBA00022683"/>
    </source>
</evidence>
<dbReference type="InterPro" id="IPR033887">
    <property type="entry name" value="PTS_IIA_man"/>
</dbReference>
<evidence type="ECO:0000313" key="9">
    <source>
        <dbReference type="EMBL" id="KGF03613.1"/>
    </source>
</evidence>
<dbReference type="eggNOG" id="COG2893">
    <property type="taxonomic scope" value="Bacteria"/>
</dbReference>
<evidence type="ECO:0000313" key="10">
    <source>
        <dbReference type="Proteomes" id="UP000029579"/>
    </source>
</evidence>
<evidence type="ECO:0000256" key="5">
    <source>
        <dbReference type="ARBA" id="ARBA00022679"/>
    </source>
</evidence>
<dbReference type="CDD" id="cd00006">
    <property type="entry name" value="PTS_IIA_man"/>
    <property type="match status" value="1"/>
</dbReference>
<dbReference type="InterPro" id="IPR036662">
    <property type="entry name" value="PTS_EIIA_man-typ_sf"/>
</dbReference>
<dbReference type="GO" id="GO:0016301">
    <property type="term" value="F:kinase activity"/>
    <property type="evidence" value="ECO:0007669"/>
    <property type="project" value="UniProtKB-KW"/>
</dbReference>
<dbReference type="GO" id="GO:0005737">
    <property type="term" value="C:cytoplasm"/>
    <property type="evidence" value="ECO:0007669"/>
    <property type="project" value="UniProtKB-SubCell"/>
</dbReference>
<evidence type="ECO:0000256" key="2">
    <source>
        <dbReference type="ARBA" id="ARBA00022448"/>
    </source>
</evidence>
<dbReference type="OrthoDB" id="9799827at2"/>
<dbReference type="PANTHER" id="PTHR33799:SF1">
    <property type="entry name" value="PTS SYSTEM MANNOSE-SPECIFIC EIIAB COMPONENT-RELATED"/>
    <property type="match status" value="1"/>
</dbReference>
<evidence type="ECO:0000256" key="7">
    <source>
        <dbReference type="ARBA" id="ARBA00022777"/>
    </source>
</evidence>
<name>A0A095X184_9FIRM</name>
<keyword evidence="7" id="KW-0418">Kinase</keyword>
<accession>A0A095X184</accession>
<dbReference type="GO" id="GO:0009401">
    <property type="term" value="P:phosphoenolpyruvate-dependent sugar phosphotransferase system"/>
    <property type="evidence" value="ECO:0007669"/>
    <property type="project" value="UniProtKB-KW"/>
</dbReference>
<comment type="subcellular location">
    <subcellularLocation>
        <location evidence="1">Cytoplasm</location>
    </subcellularLocation>
</comment>
<dbReference type="EMBL" id="JRMW01000037">
    <property type="protein sequence ID" value="KGF03613.1"/>
    <property type="molecule type" value="Genomic_DNA"/>
</dbReference>
<proteinExistence type="predicted"/>
<reference evidence="9 10" key="1">
    <citation type="submission" date="2014-07" db="EMBL/GenBank/DDBJ databases">
        <authorList>
            <person name="McCorrison J."/>
            <person name="Sanka R."/>
            <person name="Torralba M."/>
            <person name="Gillis M."/>
            <person name="Haft D.H."/>
            <person name="Methe B."/>
            <person name="Sutton G."/>
            <person name="Nelson K.E."/>
        </authorList>
    </citation>
    <scope>NUCLEOTIDE SEQUENCE [LARGE SCALE GENOMIC DNA]</scope>
    <source>
        <strain evidence="9 10">S7-1-13</strain>
    </source>
</reference>
<dbReference type="InterPro" id="IPR004701">
    <property type="entry name" value="PTS_EIIA_man-typ"/>
</dbReference>
<dbReference type="AlphaFoldDB" id="A0A095X184"/>
<keyword evidence="3" id="KW-0963">Cytoplasm</keyword>
<dbReference type="PROSITE" id="PS51096">
    <property type="entry name" value="PTS_EIIA_TYPE_4"/>
    <property type="match status" value="1"/>
</dbReference>
<comment type="caution">
    <text evidence="9">The sequence shown here is derived from an EMBL/GenBank/DDBJ whole genome shotgun (WGS) entry which is preliminary data.</text>
</comment>
<keyword evidence="4" id="KW-0762">Sugar transport</keyword>
<feature type="domain" description="PTS EIIA type-4" evidence="8">
    <location>
        <begin position="1"/>
        <end position="124"/>
    </location>
</feature>
<dbReference type="RefSeq" id="WP_004826928.1">
    <property type="nucleotide sequence ID" value="NZ_JRMW01000037.1"/>
</dbReference>
<evidence type="ECO:0000256" key="1">
    <source>
        <dbReference type="ARBA" id="ARBA00004496"/>
    </source>
</evidence>
<dbReference type="InterPro" id="IPR051471">
    <property type="entry name" value="Bacterial_PTS_sugar_comp"/>
</dbReference>
<evidence type="ECO:0000256" key="3">
    <source>
        <dbReference type="ARBA" id="ARBA00022490"/>
    </source>
</evidence>
<dbReference type="SUPFAM" id="SSF53062">
    <property type="entry name" value="PTS system fructose IIA component-like"/>
    <property type="match status" value="1"/>
</dbReference>
<dbReference type="GO" id="GO:0016020">
    <property type="term" value="C:membrane"/>
    <property type="evidence" value="ECO:0007669"/>
    <property type="project" value="InterPro"/>
</dbReference>